<gene>
    <name evidence="1" type="ORF">F889_02144</name>
</gene>
<comment type="caution">
    <text evidence="1">The sequence shown here is derived from an EMBL/GenBank/DDBJ whole genome shotgun (WGS) entry which is preliminary data.</text>
</comment>
<evidence type="ECO:0008006" key="3">
    <source>
        <dbReference type="Google" id="ProtNLM"/>
    </source>
</evidence>
<dbReference type="RefSeq" id="WP_005273939.1">
    <property type="nucleotide sequence ID" value="NZ_KB850195.1"/>
</dbReference>
<proteinExistence type="predicted"/>
<keyword evidence="2" id="KW-1185">Reference proteome</keyword>
<evidence type="ECO:0000313" key="2">
    <source>
        <dbReference type="Proteomes" id="UP000013009"/>
    </source>
</evidence>
<dbReference type="HOGENOM" id="CLU_179928_2_0_6"/>
<name>N9PIX0_9GAMM</name>
<accession>N9PIX0</accession>
<organism evidence="1 2">
    <name type="scientific">Acinetobacter colistiniresistens</name>
    <dbReference type="NCBI Taxonomy" id="280145"/>
    <lineage>
        <taxon>Bacteria</taxon>
        <taxon>Pseudomonadati</taxon>
        <taxon>Pseudomonadota</taxon>
        <taxon>Gammaproteobacteria</taxon>
        <taxon>Moraxellales</taxon>
        <taxon>Moraxellaceae</taxon>
        <taxon>Acinetobacter</taxon>
    </lineage>
</organism>
<sequence length="85" mass="9848">MAIYLISYDLHKRRDYPTIQNGIIALGAYTKPLESVWLVESDLAVFAVRDHLRKFVDNDDSFFVIKVDAKNWGSFNIPQSSVNWK</sequence>
<evidence type="ECO:0000313" key="1">
    <source>
        <dbReference type="EMBL" id="ENX33484.1"/>
    </source>
</evidence>
<dbReference type="EMBL" id="APRZ01000017">
    <property type="protein sequence ID" value="ENX33484.1"/>
    <property type="molecule type" value="Genomic_DNA"/>
</dbReference>
<dbReference type="Proteomes" id="UP000013009">
    <property type="component" value="Unassembled WGS sequence"/>
</dbReference>
<reference evidence="1 2" key="1">
    <citation type="submission" date="2013-02" db="EMBL/GenBank/DDBJ databases">
        <title>The Genome Sequence of Acinetobacter sp. NIPH 1859.</title>
        <authorList>
            <consortium name="The Broad Institute Genome Sequencing Platform"/>
            <consortium name="The Broad Institute Genome Sequencing Center for Infectious Disease"/>
            <person name="Cerqueira G."/>
            <person name="Feldgarden M."/>
            <person name="Courvalin P."/>
            <person name="Perichon B."/>
            <person name="Grillot-Courvalin C."/>
            <person name="Clermont D."/>
            <person name="Rocha E."/>
            <person name="Yoon E.-J."/>
            <person name="Nemec A."/>
            <person name="Walker B."/>
            <person name="Young S.K."/>
            <person name="Zeng Q."/>
            <person name="Gargeya S."/>
            <person name="Fitzgerald M."/>
            <person name="Haas B."/>
            <person name="Abouelleil A."/>
            <person name="Alvarado L."/>
            <person name="Arachchi H.M."/>
            <person name="Berlin A.M."/>
            <person name="Chapman S.B."/>
            <person name="Dewar J."/>
            <person name="Goldberg J."/>
            <person name="Griggs A."/>
            <person name="Gujja S."/>
            <person name="Hansen M."/>
            <person name="Howarth C."/>
            <person name="Imamovic A."/>
            <person name="Larimer J."/>
            <person name="McCowan C."/>
            <person name="Murphy C."/>
            <person name="Neiman D."/>
            <person name="Pearson M."/>
            <person name="Priest M."/>
            <person name="Roberts A."/>
            <person name="Saif S."/>
            <person name="Shea T."/>
            <person name="Sisk P."/>
            <person name="Sykes S."/>
            <person name="Wortman J."/>
            <person name="Nusbaum C."/>
            <person name="Birren B."/>
        </authorList>
    </citation>
    <scope>NUCLEOTIDE SEQUENCE [LARGE SCALE GENOMIC DNA]</scope>
    <source>
        <strain evidence="1 2">NIPH 1859</strain>
    </source>
</reference>
<protein>
    <recommendedName>
        <fullName evidence="3">CRISPR-associated protein Cas2</fullName>
    </recommendedName>
</protein>
<dbReference type="AlphaFoldDB" id="N9PIX0"/>